<dbReference type="RefSeq" id="WP_141990286.1">
    <property type="nucleotide sequence ID" value="NZ_VFRA01000001.1"/>
</dbReference>
<feature type="domain" description="Hydantoinase A/oxoprolinase" evidence="1">
    <location>
        <begin position="197"/>
        <end position="482"/>
    </location>
</feature>
<accession>A0A8H2PYL7</accession>
<dbReference type="GO" id="GO:0017168">
    <property type="term" value="F:5-oxoprolinase (ATP-hydrolyzing) activity"/>
    <property type="evidence" value="ECO:0007669"/>
    <property type="project" value="TreeGrafter"/>
</dbReference>
<evidence type="ECO:0000259" key="2">
    <source>
        <dbReference type="Pfam" id="PF05378"/>
    </source>
</evidence>
<evidence type="ECO:0000259" key="1">
    <source>
        <dbReference type="Pfam" id="PF01968"/>
    </source>
</evidence>
<feature type="domain" description="Hydantoinase/oxoprolinase N-terminal" evidence="2">
    <location>
        <begin position="4"/>
        <end position="173"/>
    </location>
</feature>
<dbReference type="InterPro" id="IPR002821">
    <property type="entry name" value="Hydantoinase_A"/>
</dbReference>
<dbReference type="AlphaFoldDB" id="A0A8H2PYL7"/>
<protein>
    <submittedName>
        <fullName evidence="3">N-methylhydantoinase A</fullName>
    </submittedName>
</protein>
<dbReference type="PANTHER" id="PTHR11365:SF23">
    <property type="entry name" value="HYPOTHETICAL 5-OXOPROLINASE (EUROFUNG)-RELATED"/>
    <property type="match status" value="1"/>
</dbReference>
<dbReference type="PANTHER" id="PTHR11365">
    <property type="entry name" value="5-OXOPROLINASE RELATED"/>
    <property type="match status" value="1"/>
</dbReference>
<keyword evidence="4" id="KW-1185">Reference proteome</keyword>
<dbReference type="OrthoDB" id="9768323at2"/>
<proteinExistence type="predicted"/>
<dbReference type="InterPro" id="IPR008040">
    <property type="entry name" value="Hydant_A_N"/>
</dbReference>
<dbReference type="EMBL" id="VFRA01000001">
    <property type="protein sequence ID" value="TQO19853.1"/>
    <property type="molecule type" value="Genomic_DNA"/>
</dbReference>
<sequence length="673" mass="71457">MGYHVGVDIGGTFTDAVAIGDDGSLRTAKALTTPGSLAEGVLAALRGLQVEVDEIDSFIHGTTAGLNAFLERRGARVALITTSGFRDVYEIGRANRSEIYDLRYRPPVPLIPRRDIYEVVERLAADGAVITALDEDAVRTLAKSLKGEVDAVAVALLHSYKNPVHEEAIARLFGEVAPSVAVICSNDIAPEWREYERTSTTAISAYIAPIVREYLRVLEDALKARGLKCDLRVMQSNGGVMTVERARERAVQTLFSGPVGGTMAGVAVASELGFERMLCVDMGGTSFDVSLVVDGSADIESQSELEGHPLLAPSVALHTIGAGGGSVGHVVAGALRVGPRSAGAVPGPACYGNGGVEPTVTDANLLLGRLPDVALLGGSLKLDKAAAVAATQTVGEALGLSVESTALGIIAVADAAMANAIREITVSRGIDPREFGLLAFGGAGPLHAVSIAEELELEKVIIPASPGVLSAWGMVHTDLRHDFVQTFFHLVDQLDPMVLDSALEAMLYRARETLLSDGVQESEIVSVPSLDIRYLGQEYTLNIDFGAEEPATEVLTVLHERFDAAHLERFGHNNPDEQIEVIALRMVARGLTERRSMAALVPVSSMVELGRQNVRFHDETHETVVYDRASIVPGTALNGPLILLEAGCTVLVPPKWMVTSSANGHLILERVSE</sequence>
<dbReference type="Proteomes" id="UP000316560">
    <property type="component" value="Unassembled WGS sequence"/>
</dbReference>
<evidence type="ECO:0000313" key="3">
    <source>
        <dbReference type="EMBL" id="TQO19853.1"/>
    </source>
</evidence>
<gene>
    <name evidence="3" type="ORF">FB472_1446</name>
</gene>
<dbReference type="GO" id="GO:0005829">
    <property type="term" value="C:cytosol"/>
    <property type="evidence" value="ECO:0007669"/>
    <property type="project" value="TreeGrafter"/>
</dbReference>
<dbReference type="Pfam" id="PF01968">
    <property type="entry name" value="Hydantoinase_A"/>
    <property type="match status" value="1"/>
</dbReference>
<reference evidence="3 4" key="1">
    <citation type="submission" date="2019-06" db="EMBL/GenBank/DDBJ databases">
        <title>Sequencing the genomes of 1000 actinobacteria strains.</title>
        <authorList>
            <person name="Klenk H.-P."/>
        </authorList>
    </citation>
    <scope>NUCLEOTIDE SEQUENCE [LARGE SCALE GENOMIC DNA]</scope>
    <source>
        <strain evidence="3 4">DSM 21947</strain>
    </source>
</reference>
<dbReference type="GO" id="GO:0006749">
    <property type="term" value="P:glutathione metabolic process"/>
    <property type="evidence" value="ECO:0007669"/>
    <property type="project" value="TreeGrafter"/>
</dbReference>
<evidence type="ECO:0000313" key="4">
    <source>
        <dbReference type="Proteomes" id="UP000316560"/>
    </source>
</evidence>
<dbReference type="InterPro" id="IPR045079">
    <property type="entry name" value="Oxoprolinase-like"/>
</dbReference>
<comment type="caution">
    <text evidence="3">The sequence shown here is derived from an EMBL/GenBank/DDBJ whole genome shotgun (WGS) entry which is preliminary data.</text>
</comment>
<dbReference type="Pfam" id="PF05378">
    <property type="entry name" value="Hydant_A_N"/>
    <property type="match status" value="1"/>
</dbReference>
<organism evidence="3 4">
    <name type="scientific">Rhodoglobus vestalii</name>
    <dbReference type="NCBI Taxonomy" id="193384"/>
    <lineage>
        <taxon>Bacteria</taxon>
        <taxon>Bacillati</taxon>
        <taxon>Actinomycetota</taxon>
        <taxon>Actinomycetes</taxon>
        <taxon>Micrococcales</taxon>
        <taxon>Microbacteriaceae</taxon>
        <taxon>Rhodoglobus</taxon>
    </lineage>
</organism>
<name>A0A8H2PYL7_9MICO</name>